<dbReference type="EMBL" id="AFYH01089727">
    <property type="status" value="NOT_ANNOTATED_CDS"/>
    <property type="molecule type" value="Genomic_DNA"/>
</dbReference>
<dbReference type="SUPFAM" id="SSF56219">
    <property type="entry name" value="DNase I-like"/>
    <property type="match status" value="1"/>
</dbReference>
<dbReference type="AlphaFoldDB" id="H3B699"/>
<keyword evidence="3" id="KW-1185">Reference proteome</keyword>
<keyword evidence="1" id="KW-1133">Transmembrane helix</keyword>
<dbReference type="CDD" id="cd09076">
    <property type="entry name" value="L1-EN"/>
    <property type="match status" value="1"/>
</dbReference>
<dbReference type="OMA" id="QAHSITE"/>
<keyword evidence="1" id="KW-0472">Membrane</keyword>
<dbReference type="HOGENOM" id="CLU_000680_2_1_1"/>
<dbReference type="Gene3D" id="3.60.10.10">
    <property type="entry name" value="Endonuclease/exonuclease/phosphatase"/>
    <property type="match status" value="1"/>
</dbReference>
<proteinExistence type="predicted"/>
<reference evidence="2" key="2">
    <citation type="submission" date="2025-08" db="UniProtKB">
        <authorList>
            <consortium name="Ensembl"/>
        </authorList>
    </citation>
    <scope>IDENTIFICATION</scope>
</reference>
<organism evidence="2 3">
    <name type="scientific">Latimeria chalumnae</name>
    <name type="common">Coelacanth</name>
    <dbReference type="NCBI Taxonomy" id="7897"/>
    <lineage>
        <taxon>Eukaryota</taxon>
        <taxon>Metazoa</taxon>
        <taxon>Chordata</taxon>
        <taxon>Craniata</taxon>
        <taxon>Vertebrata</taxon>
        <taxon>Euteleostomi</taxon>
        <taxon>Coelacanthiformes</taxon>
        <taxon>Coelacanthidae</taxon>
        <taxon>Latimeria</taxon>
    </lineage>
</organism>
<protein>
    <recommendedName>
        <fullName evidence="4">Endonuclease/exonuclease/phosphatase domain-containing protein</fullName>
    </recommendedName>
</protein>
<reference evidence="3" key="1">
    <citation type="submission" date="2011-08" db="EMBL/GenBank/DDBJ databases">
        <title>The draft genome of Latimeria chalumnae.</title>
        <authorList>
            <person name="Di Palma F."/>
            <person name="Alfoldi J."/>
            <person name="Johnson J."/>
            <person name="Berlin A."/>
            <person name="Gnerre S."/>
            <person name="Jaffe D."/>
            <person name="MacCallum I."/>
            <person name="Young S."/>
            <person name="Walker B.J."/>
            <person name="Lander E."/>
            <person name="Lindblad-Toh K."/>
        </authorList>
    </citation>
    <scope>NUCLEOTIDE SEQUENCE [LARGE SCALE GENOMIC DNA]</scope>
    <source>
        <strain evidence="3">Wild caught</strain>
    </source>
</reference>
<reference evidence="2" key="3">
    <citation type="submission" date="2025-09" db="UniProtKB">
        <authorList>
            <consortium name="Ensembl"/>
        </authorList>
    </citation>
    <scope>IDENTIFICATION</scope>
</reference>
<dbReference type="STRING" id="7897.ENSLACP00000017420"/>
<dbReference type="InParanoid" id="H3B699"/>
<dbReference type="eggNOG" id="KOG1075">
    <property type="taxonomic scope" value="Eukaryota"/>
</dbReference>
<keyword evidence="1" id="KW-0812">Transmembrane</keyword>
<name>H3B699_LATCH</name>
<accession>H3B699</accession>
<feature type="transmembrane region" description="Helical" evidence="1">
    <location>
        <begin position="30"/>
        <end position="49"/>
    </location>
</feature>
<evidence type="ECO:0000313" key="3">
    <source>
        <dbReference type="Proteomes" id="UP000008672"/>
    </source>
</evidence>
<sequence>QQNEGGVSILLRRGLSLQVTKMLRDKEGRILILVASFQGTMVALANIYAPTLPDPTFFATLNSLLLEVQELPLVVGGDFNQIIDPVLDRSKPGGGGRSHLDREALKSLMLEHGLSDIWRLLHPQALEFTFRSGSHGTRTRIDMFLTSRALVNSVHSCDIGVRALLDHVPLDLVLDWVTGLKRRGRWKLNGSLLHSEQHQQEIRQVLQDFLDTNLGSVDSHGTLWEAGKATMRGRFIAMSSRLRREGNRRAMSLERHISELELRFDDSPQGDTLQNLMEAKFELNTIYHKRAEDALFHLKHTQYKSGDRAGKFLAAMVRQRELGRMVSGIRAPSGSLVTDPKQIAGAFLKYYETLYTSEDDFLEDVTMPCISQTQRDRLDAPITEHKIWAAIQGMRDSRVPSPK</sequence>
<dbReference type="InterPro" id="IPR036691">
    <property type="entry name" value="Endo/exonu/phosph_ase_sf"/>
</dbReference>
<dbReference type="PANTHER" id="PTHR19446">
    <property type="entry name" value="REVERSE TRANSCRIPTASES"/>
    <property type="match status" value="1"/>
</dbReference>
<dbReference type="Proteomes" id="UP000008672">
    <property type="component" value="Unassembled WGS sequence"/>
</dbReference>
<evidence type="ECO:0000256" key="1">
    <source>
        <dbReference type="SAM" id="Phobius"/>
    </source>
</evidence>
<dbReference type="Ensembl" id="ENSLACT00000017548.1">
    <property type="protein sequence ID" value="ENSLACP00000017420.1"/>
    <property type="gene ID" value="ENSLACG00000015345.1"/>
</dbReference>
<dbReference type="GeneTree" id="ENSGT00950000183016"/>
<evidence type="ECO:0000313" key="2">
    <source>
        <dbReference type="Ensembl" id="ENSLACP00000017420.1"/>
    </source>
</evidence>
<evidence type="ECO:0008006" key="4">
    <source>
        <dbReference type="Google" id="ProtNLM"/>
    </source>
</evidence>